<dbReference type="InterPro" id="IPR041682">
    <property type="entry name" value="AAA_14"/>
</dbReference>
<accession>A0A0B7GTF6</accession>
<dbReference type="SUPFAM" id="SSF52540">
    <property type="entry name" value="P-loop containing nucleoside triphosphate hydrolases"/>
    <property type="match status" value="1"/>
</dbReference>
<dbReference type="GeneID" id="57753372"/>
<dbReference type="PANTHER" id="PTHR33295:SF7">
    <property type="entry name" value="ATPASE"/>
    <property type="match status" value="1"/>
</dbReference>
<dbReference type="EMBL" id="CDNC01000015">
    <property type="protein sequence ID" value="CEM61924.1"/>
    <property type="molecule type" value="Genomic_DNA"/>
</dbReference>
<reference evidence="4" key="1">
    <citation type="submission" date="2015-01" db="EMBL/GenBank/DDBJ databases">
        <authorList>
            <person name="Manzoor Shahid"/>
            <person name="Zubair Saima"/>
        </authorList>
    </citation>
    <scope>NUCLEOTIDE SEQUENCE [LARGE SCALE GENOMIC DNA]</scope>
    <source>
        <strain evidence="4">V1</strain>
    </source>
</reference>
<evidence type="ECO:0000313" key="3">
    <source>
        <dbReference type="EMBL" id="CEM61924.1"/>
    </source>
</evidence>
<dbReference type="InterPro" id="IPR025420">
    <property type="entry name" value="DUF4143"/>
</dbReference>
<feature type="domain" description="AAA" evidence="1">
    <location>
        <begin position="25"/>
        <end position="158"/>
    </location>
</feature>
<protein>
    <submittedName>
        <fullName evidence="3">Uncharacterized protein</fullName>
    </submittedName>
</protein>
<organism evidence="3 4">
    <name type="scientific">Treponema phagedenis</name>
    <dbReference type="NCBI Taxonomy" id="162"/>
    <lineage>
        <taxon>Bacteria</taxon>
        <taxon>Pseudomonadati</taxon>
        <taxon>Spirochaetota</taxon>
        <taxon>Spirochaetia</taxon>
        <taxon>Spirochaetales</taxon>
        <taxon>Treponemataceae</taxon>
        <taxon>Treponema</taxon>
    </lineage>
</organism>
<evidence type="ECO:0000313" key="4">
    <source>
        <dbReference type="Proteomes" id="UP000042527"/>
    </source>
</evidence>
<proteinExistence type="predicted"/>
<keyword evidence="4" id="KW-1185">Reference proteome</keyword>
<evidence type="ECO:0000259" key="2">
    <source>
        <dbReference type="Pfam" id="PF13635"/>
    </source>
</evidence>
<evidence type="ECO:0000259" key="1">
    <source>
        <dbReference type="Pfam" id="PF13173"/>
    </source>
</evidence>
<dbReference type="PANTHER" id="PTHR33295">
    <property type="entry name" value="ATPASE"/>
    <property type="match status" value="1"/>
</dbReference>
<feature type="domain" description="DUF4143" evidence="2">
    <location>
        <begin position="234"/>
        <end position="399"/>
    </location>
</feature>
<dbReference type="InterPro" id="IPR027417">
    <property type="entry name" value="P-loop_NTPase"/>
</dbReference>
<dbReference type="Proteomes" id="UP000042527">
    <property type="component" value="Unassembled WGS sequence"/>
</dbReference>
<dbReference type="Pfam" id="PF13173">
    <property type="entry name" value="AAA_14"/>
    <property type="match status" value="1"/>
</dbReference>
<name>A0A0B7GTF6_TREPH</name>
<sequence length="446" mass="51274">MKNNVFKRKTYQQLLEWKNNSKGKTALLIEGARRVGKSTVVTEFAKNEYESYLIIDFAFAPKNIHLLFEDVSDLNYLFLQLQLQYGVNLQERKSLIVFDEVQFCPKARQAIKLLVADHRYDYIETGSLISIRKNVENILIPSEERHINMYPMDFEEFLWATGDTVTTELLHGIFKKNTSVGDALNRELMRKFRLYMLVGGMPQAVNTYIEENNLARVDEIKRDIIRLYFDDFYKIDSTGKISALYKAIPAELSRKATRYQVGSVLPYERASTISEELAELIASNTVLPAYHANDPGAGLAANMDTRKFKLYLSDTGLMVTLMFEDRPFTENSIYKKLLSDRLPANLGILYENIAAQTLAAKGESLYYHTFPNENSTKNYEIDFVLARGNKICPIEVKSSGYKAHTSLDKFSEKYSARIGKKYLLYTKDLAKSQDVLYLPFYLAQFI</sequence>
<dbReference type="AlphaFoldDB" id="A0A0B7GTF6"/>
<dbReference type="RefSeq" id="WP_174897121.1">
    <property type="nucleotide sequence ID" value="NZ_CDNC01000015.1"/>
</dbReference>
<dbReference type="Pfam" id="PF13635">
    <property type="entry name" value="DUF4143"/>
    <property type="match status" value="1"/>
</dbReference>
<gene>
    <name evidence="3" type="ORF">TPHV1_220048</name>
</gene>